<protein>
    <submittedName>
        <fullName evidence="2">L-carnitine dehydratase/bile acid-inducible protein F</fullName>
    </submittedName>
</protein>
<dbReference type="GO" id="GO:0008410">
    <property type="term" value="F:CoA-transferase activity"/>
    <property type="evidence" value="ECO:0007669"/>
    <property type="project" value="TreeGrafter"/>
</dbReference>
<dbReference type="InterPro" id="IPR003673">
    <property type="entry name" value="CoA-Trfase_fam_III"/>
</dbReference>
<dbReference type="AlphaFoldDB" id="A0A1K0IQ57"/>
<dbReference type="RefSeq" id="WP_340529741.1">
    <property type="nucleotide sequence ID" value="NZ_FMSH01000486.1"/>
</dbReference>
<evidence type="ECO:0000256" key="1">
    <source>
        <dbReference type="ARBA" id="ARBA00022679"/>
    </source>
</evidence>
<reference evidence="2" key="1">
    <citation type="submission" date="2016-09" db="EMBL/GenBank/DDBJ databases">
        <authorList>
            <person name="Capua I."/>
            <person name="De Benedictis P."/>
            <person name="Joannis T."/>
            <person name="Lombin L.H."/>
            <person name="Cattoli G."/>
        </authorList>
    </citation>
    <scope>NUCLEOTIDE SEQUENCE</scope>
    <source>
        <strain evidence="2">B9</strain>
    </source>
</reference>
<dbReference type="InterPro" id="IPR044855">
    <property type="entry name" value="CoA-Trfase_III_dom3_sf"/>
</dbReference>
<accession>A0A1K0IQ57</accession>
<organism evidence="2">
    <name type="scientific">Cupriavidus necator</name>
    <name type="common">Alcaligenes eutrophus</name>
    <name type="synonym">Ralstonia eutropha</name>
    <dbReference type="NCBI Taxonomy" id="106590"/>
    <lineage>
        <taxon>Bacteria</taxon>
        <taxon>Pseudomonadati</taxon>
        <taxon>Pseudomonadota</taxon>
        <taxon>Betaproteobacteria</taxon>
        <taxon>Burkholderiales</taxon>
        <taxon>Burkholderiaceae</taxon>
        <taxon>Cupriavidus</taxon>
    </lineage>
</organism>
<sequence>MSGPLQGVRIVDMTTVLMGPYATQILGDLGADVIKVEPPDGDTVREVGPRRHAGMSGIFLHANRSKRSVVLDLKTAGGREALLRIAADADVLVYNVRPQAMARLNLSYEEVAKANPRILYVGMYGYGQAGPYAAKSAYDDLIQGAVAIPTLAKQAGSDVPRYAPSAIADRIVGLAAVNAVTAGLFHRERTGEGQSIDVPMFETMAQFILGDHMGGLTFEPPIGPSGYSRILNEHRRPYRTKDGYLCVLLYNDKQWRKFLALIGQPGLMDSDPRFRTIVERNKHIHALYRMVAEIMPTRTTAQWTAALEAADMPVMQLHTVDSLMADPHLDAVGFFDVVEHPSEGAIRSMAIPSTWSKSQPRVRRQAPRLGEHSAQVLAEAGYSEAQIRALAALGATRLADDAVASH</sequence>
<gene>
    <name evidence="2" type="ORF">CNECB9_5360011</name>
</gene>
<name>A0A1K0IQ57_CUPNE</name>
<dbReference type="EMBL" id="FMSH01000486">
    <property type="protein sequence ID" value="SCU95965.1"/>
    <property type="molecule type" value="Genomic_DNA"/>
</dbReference>
<dbReference type="InterPro" id="IPR023606">
    <property type="entry name" value="CoA-Trfase_III_dom_1_sf"/>
</dbReference>
<dbReference type="SUPFAM" id="SSF89796">
    <property type="entry name" value="CoA-transferase family III (CaiB/BaiF)"/>
    <property type="match status" value="1"/>
</dbReference>
<dbReference type="PANTHER" id="PTHR48207:SF4">
    <property type="entry name" value="BLL6097 PROTEIN"/>
    <property type="match status" value="1"/>
</dbReference>
<evidence type="ECO:0000313" key="2">
    <source>
        <dbReference type="EMBL" id="SCU95965.1"/>
    </source>
</evidence>
<dbReference type="Pfam" id="PF02515">
    <property type="entry name" value="CoA_transf_3"/>
    <property type="match status" value="1"/>
</dbReference>
<proteinExistence type="predicted"/>
<dbReference type="PANTHER" id="PTHR48207">
    <property type="entry name" value="SUCCINATE--HYDROXYMETHYLGLUTARATE COA-TRANSFERASE"/>
    <property type="match status" value="1"/>
</dbReference>
<keyword evidence="1" id="KW-0808">Transferase</keyword>
<dbReference type="Gene3D" id="3.40.50.10540">
    <property type="entry name" value="Crotonobetainyl-coa:carnitine coa-transferase, domain 1"/>
    <property type="match status" value="1"/>
</dbReference>
<dbReference type="InterPro" id="IPR050483">
    <property type="entry name" value="CoA-transferase_III_domain"/>
</dbReference>
<dbReference type="Gene3D" id="3.30.1540.10">
    <property type="entry name" value="formyl-coa transferase, domain 3"/>
    <property type="match status" value="1"/>
</dbReference>